<dbReference type="Proteomes" id="UP000762676">
    <property type="component" value="Unassembled WGS sequence"/>
</dbReference>
<evidence type="ECO:0000313" key="2">
    <source>
        <dbReference type="Proteomes" id="UP000762676"/>
    </source>
</evidence>
<proteinExistence type="predicted"/>
<sequence length="86" mass="9757">MSVMVGPATTRAQAKRDAVIKPLRVPDIKRWEDYVDREQLIKLQQEDPRIQELVDAGRSSRRGGKVVSSRRRGASCIVDTRILDIV</sequence>
<name>A0AAV4HE48_9GAST</name>
<reference evidence="1 2" key="1">
    <citation type="journal article" date="2021" name="Elife">
        <title>Chloroplast acquisition without the gene transfer in kleptoplastic sea slugs, Plakobranchus ocellatus.</title>
        <authorList>
            <person name="Maeda T."/>
            <person name="Takahashi S."/>
            <person name="Yoshida T."/>
            <person name="Shimamura S."/>
            <person name="Takaki Y."/>
            <person name="Nagai Y."/>
            <person name="Toyoda A."/>
            <person name="Suzuki Y."/>
            <person name="Arimoto A."/>
            <person name="Ishii H."/>
            <person name="Satoh N."/>
            <person name="Nishiyama T."/>
            <person name="Hasebe M."/>
            <person name="Maruyama T."/>
            <person name="Minagawa J."/>
            <person name="Obokata J."/>
            <person name="Shigenobu S."/>
        </authorList>
    </citation>
    <scope>NUCLEOTIDE SEQUENCE [LARGE SCALE GENOMIC DNA]</scope>
</reference>
<keyword evidence="2" id="KW-1185">Reference proteome</keyword>
<dbReference type="EMBL" id="BMAT01005554">
    <property type="protein sequence ID" value="GFR95702.1"/>
    <property type="molecule type" value="Genomic_DNA"/>
</dbReference>
<gene>
    <name evidence="1" type="ORF">ElyMa_002700300</name>
</gene>
<evidence type="ECO:0000313" key="1">
    <source>
        <dbReference type="EMBL" id="GFR95702.1"/>
    </source>
</evidence>
<comment type="caution">
    <text evidence="1">The sequence shown here is derived from an EMBL/GenBank/DDBJ whole genome shotgun (WGS) entry which is preliminary data.</text>
</comment>
<accession>A0AAV4HE48</accession>
<protein>
    <submittedName>
        <fullName evidence="1">Uncharacterized protein</fullName>
    </submittedName>
</protein>
<organism evidence="1 2">
    <name type="scientific">Elysia marginata</name>
    <dbReference type="NCBI Taxonomy" id="1093978"/>
    <lineage>
        <taxon>Eukaryota</taxon>
        <taxon>Metazoa</taxon>
        <taxon>Spiralia</taxon>
        <taxon>Lophotrochozoa</taxon>
        <taxon>Mollusca</taxon>
        <taxon>Gastropoda</taxon>
        <taxon>Heterobranchia</taxon>
        <taxon>Euthyneura</taxon>
        <taxon>Panpulmonata</taxon>
        <taxon>Sacoglossa</taxon>
        <taxon>Placobranchoidea</taxon>
        <taxon>Plakobranchidae</taxon>
        <taxon>Elysia</taxon>
    </lineage>
</organism>
<dbReference type="AlphaFoldDB" id="A0AAV4HE48"/>